<dbReference type="AlphaFoldDB" id="A0A8J4VUQ4"/>
<reference evidence="1" key="1">
    <citation type="submission" date="2020-03" db="EMBL/GenBank/DDBJ databases">
        <title>Castanea mollissima Vanexum genome sequencing.</title>
        <authorList>
            <person name="Staton M."/>
        </authorList>
    </citation>
    <scope>NUCLEOTIDE SEQUENCE</scope>
    <source>
        <tissue evidence="1">Leaf</tissue>
    </source>
</reference>
<evidence type="ECO:0000313" key="2">
    <source>
        <dbReference type="Proteomes" id="UP000737018"/>
    </source>
</evidence>
<dbReference type="Proteomes" id="UP000737018">
    <property type="component" value="Unassembled WGS sequence"/>
</dbReference>
<dbReference type="OrthoDB" id="10382511at2759"/>
<keyword evidence="2" id="KW-1185">Reference proteome</keyword>
<proteinExistence type="predicted"/>
<name>A0A8J4VUQ4_9ROSI</name>
<comment type="caution">
    <text evidence="1">The sequence shown here is derived from an EMBL/GenBank/DDBJ whole genome shotgun (WGS) entry which is preliminary data.</text>
</comment>
<sequence length="120" mass="13864">MQNFKSFGFELSIFALGTHGFQPELVAWEHTHGIHILYLYLTLKKQLRIKWPNNKQERAFCNAEVPTWLAISEGEDSMKSIEDLIDIVTELSPSPNYQSPSRNAIDVRHLNLLALYKDCM</sequence>
<organism evidence="1 2">
    <name type="scientific">Castanea mollissima</name>
    <name type="common">Chinese chestnut</name>
    <dbReference type="NCBI Taxonomy" id="60419"/>
    <lineage>
        <taxon>Eukaryota</taxon>
        <taxon>Viridiplantae</taxon>
        <taxon>Streptophyta</taxon>
        <taxon>Embryophyta</taxon>
        <taxon>Tracheophyta</taxon>
        <taxon>Spermatophyta</taxon>
        <taxon>Magnoliopsida</taxon>
        <taxon>eudicotyledons</taxon>
        <taxon>Gunneridae</taxon>
        <taxon>Pentapetalae</taxon>
        <taxon>rosids</taxon>
        <taxon>fabids</taxon>
        <taxon>Fagales</taxon>
        <taxon>Fagaceae</taxon>
        <taxon>Castanea</taxon>
    </lineage>
</organism>
<accession>A0A8J4VUQ4</accession>
<gene>
    <name evidence="1" type="ORF">CMV_003920</name>
</gene>
<dbReference type="EMBL" id="JRKL02000317">
    <property type="protein sequence ID" value="KAF3972598.1"/>
    <property type="molecule type" value="Genomic_DNA"/>
</dbReference>
<protein>
    <submittedName>
        <fullName evidence="1">Uncharacterized protein</fullName>
    </submittedName>
</protein>
<evidence type="ECO:0000313" key="1">
    <source>
        <dbReference type="EMBL" id="KAF3972598.1"/>
    </source>
</evidence>